<proteinExistence type="predicted"/>
<keyword evidence="5" id="KW-1185">Reference proteome</keyword>
<dbReference type="HOGENOM" id="CLU_008022_0_0_1"/>
<evidence type="ECO:0000256" key="1">
    <source>
        <dbReference type="SAM" id="MobiDB-lite"/>
    </source>
</evidence>
<protein>
    <submittedName>
        <fullName evidence="3">GTPase binding protein Rid1</fullName>
    </submittedName>
</protein>
<feature type="domain" description="Formin GTPase-binding" evidence="2">
    <location>
        <begin position="310"/>
        <end position="593"/>
    </location>
</feature>
<accession>J3NHA8</accession>
<dbReference type="EnsemblFungi" id="EJT80651">
    <property type="protein sequence ID" value="EJT80651"/>
    <property type="gene ID" value="GGTG_00645"/>
</dbReference>
<feature type="compositionally biased region" description="Basic and acidic residues" evidence="1">
    <location>
        <begin position="152"/>
        <end position="161"/>
    </location>
</feature>
<feature type="region of interest" description="Disordered" evidence="1">
    <location>
        <begin position="357"/>
        <end position="461"/>
    </location>
</feature>
<evidence type="ECO:0000259" key="2">
    <source>
        <dbReference type="SMART" id="SM01140"/>
    </source>
</evidence>
<feature type="compositionally biased region" description="Gly residues" evidence="1">
    <location>
        <begin position="446"/>
        <end position="455"/>
    </location>
</feature>
<reference evidence="4" key="5">
    <citation type="submission" date="2018-04" db="UniProtKB">
        <authorList>
            <consortium name="EnsemblFungi"/>
        </authorList>
    </citation>
    <scope>IDENTIFICATION</scope>
    <source>
        <strain evidence="4">R3-111a-1</strain>
    </source>
</reference>
<dbReference type="VEuPathDB" id="FungiDB:GGTG_00645"/>
<evidence type="ECO:0000313" key="4">
    <source>
        <dbReference type="EnsemblFungi" id="EJT80651"/>
    </source>
</evidence>
<feature type="compositionally biased region" description="Polar residues" evidence="1">
    <location>
        <begin position="101"/>
        <end position="115"/>
    </location>
</feature>
<feature type="region of interest" description="Disordered" evidence="1">
    <location>
        <begin position="812"/>
        <end position="898"/>
    </location>
</feature>
<dbReference type="InterPro" id="IPR016024">
    <property type="entry name" value="ARM-type_fold"/>
</dbReference>
<dbReference type="SMART" id="SM01140">
    <property type="entry name" value="Drf_GBD"/>
    <property type="match status" value="1"/>
</dbReference>
<dbReference type="Proteomes" id="UP000006039">
    <property type="component" value="Unassembled WGS sequence"/>
</dbReference>
<feature type="compositionally biased region" description="Basic and acidic residues" evidence="1">
    <location>
        <begin position="884"/>
        <end position="898"/>
    </location>
</feature>
<dbReference type="GO" id="GO:0003779">
    <property type="term" value="F:actin binding"/>
    <property type="evidence" value="ECO:0007669"/>
    <property type="project" value="InterPro"/>
</dbReference>
<dbReference type="EMBL" id="GL385395">
    <property type="protein sequence ID" value="EJT80651.1"/>
    <property type="molecule type" value="Genomic_DNA"/>
</dbReference>
<evidence type="ECO:0000313" key="5">
    <source>
        <dbReference type="Proteomes" id="UP000006039"/>
    </source>
</evidence>
<feature type="compositionally biased region" description="Basic and acidic residues" evidence="1">
    <location>
        <begin position="837"/>
        <end position="853"/>
    </location>
</feature>
<dbReference type="InterPro" id="IPR010473">
    <property type="entry name" value="GTPase-bd"/>
</dbReference>
<dbReference type="SUPFAM" id="SSF48371">
    <property type="entry name" value="ARM repeat"/>
    <property type="match status" value="1"/>
</dbReference>
<dbReference type="STRING" id="644352.J3NHA8"/>
<feature type="compositionally biased region" description="Low complexity" evidence="1">
    <location>
        <begin position="126"/>
        <end position="135"/>
    </location>
</feature>
<gene>
    <name evidence="4" type="primary">20341103</name>
    <name evidence="3" type="ORF">GGTG_00645</name>
</gene>
<dbReference type="AlphaFoldDB" id="J3NHA8"/>
<dbReference type="GO" id="GO:0031267">
    <property type="term" value="F:small GTPase binding"/>
    <property type="evidence" value="ECO:0007669"/>
    <property type="project" value="InterPro"/>
</dbReference>
<feature type="compositionally biased region" description="Polar residues" evidence="1">
    <location>
        <begin position="434"/>
        <end position="443"/>
    </location>
</feature>
<dbReference type="GeneID" id="20341103"/>
<feature type="region of interest" description="Disordered" evidence="1">
    <location>
        <begin position="1"/>
        <end position="20"/>
    </location>
</feature>
<name>J3NHA8_GAET3</name>
<reference evidence="4" key="4">
    <citation type="journal article" date="2015" name="G3 (Bethesda)">
        <title>Genome sequences of three phytopathogenic species of the Magnaporthaceae family of fungi.</title>
        <authorList>
            <person name="Okagaki L.H."/>
            <person name="Nunes C.C."/>
            <person name="Sailsbery J."/>
            <person name="Clay B."/>
            <person name="Brown D."/>
            <person name="John T."/>
            <person name="Oh Y."/>
            <person name="Young N."/>
            <person name="Fitzgerald M."/>
            <person name="Haas B.J."/>
            <person name="Zeng Q."/>
            <person name="Young S."/>
            <person name="Adiconis X."/>
            <person name="Fan L."/>
            <person name="Levin J.Z."/>
            <person name="Mitchell T.K."/>
            <person name="Okubara P.A."/>
            <person name="Farman M.L."/>
            <person name="Kohn L.M."/>
            <person name="Birren B."/>
            <person name="Ma L.-J."/>
            <person name="Dean R.A."/>
        </authorList>
    </citation>
    <scope>NUCLEOTIDE SEQUENCE</scope>
    <source>
        <strain evidence="4">R3-111a-1</strain>
    </source>
</reference>
<feature type="compositionally biased region" description="Polar residues" evidence="1">
    <location>
        <begin position="38"/>
        <end position="51"/>
    </location>
</feature>
<sequence>MAGPHNIINADATDRRERPKSVLKSFIHRRNNSGGTGLASSIATEHQQSQEGPRAFNDALSLPFSPASPVEMGIPGFQRPLGELHHNQQQQQDQPPRSPQKSFVNISLKSLASKQSSPTKPKKTKSSNNLTTLLSRPKSSHNLNSLQGEGGKLLKDKENRTPEGTVANGPAQPPPIYAQFCSSGSGEQLSGPQGPRDVFINSAGDYVSTSSTSLGESIDAKPPLKQRPKSFQPYGKPSKTDLAQQAQAKLAQTGVVGGPRDPPPGAALRSQKSQTWNKKEKTTRGKVMNAFSGLASRTARGPASGALSPEPTMDPKDIDTHLEAMLDRRNIPENQRYKMRNLNATIKMEFVRQDWAETQAKAEQQGQQQQRQSSERDTDAIQKPGAGSTKDKSSKTKSGRGMSFTLSKGNKASSSPTKKKTEGTLGRHFRSKSSESVVSDTRPSSGGSGSTGGGFFSKTKSQPTPADFVSYMRKVQKPEQVEVGKLHKLRLILRNETVAWIEDFIRQGGMAEVVGLLSRIMEVEWREEHEDALLHENLLCLKALCTTALAMQYLHTIQGTLFPALLGMIFDPEKKGPSEFTTRNIITSILFSYIESAPWQERVSRAATVLSYLRDQEGKEEERPVSFVLDMRKERPYRIWCKEAVSVTKEVFWIFLHQLNVVSLPAGKSTKGGQPLDGIVSSMSVAASAPASTKPSMISDMPPPSTTQDPQVAYMMRHFPQERPPVPAAPYVGGVEWDATNYLASHLELMNAILACTPGRMCRNELREQLKVSGWERCLGGSLRLCKEKFYGAVHDGLRTWVAAAHDDGWGVRDVRYGPPPPEQPRSPPKSRGLTPDARKKLEEPAPKLDMPKLDLGLPGAPGGGVPLLPPTSGITAVASATSDRPREDGKTHDFWLS</sequence>
<feature type="compositionally biased region" description="Polar residues" evidence="1">
    <location>
        <begin position="873"/>
        <end position="883"/>
    </location>
</feature>
<feature type="compositionally biased region" description="Low complexity" evidence="1">
    <location>
        <begin position="242"/>
        <end position="254"/>
    </location>
</feature>
<feature type="compositionally biased region" description="Polar residues" evidence="1">
    <location>
        <begin position="180"/>
        <end position="191"/>
    </location>
</feature>
<dbReference type="RefSeq" id="XP_009216660.1">
    <property type="nucleotide sequence ID" value="XM_009218396.1"/>
</dbReference>
<evidence type="ECO:0000313" key="3">
    <source>
        <dbReference type="EMBL" id="EJT80651.1"/>
    </source>
</evidence>
<reference evidence="3" key="2">
    <citation type="submission" date="2010-07" db="EMBL/GenBank/DDBJ databases">
        <authorList>
            <consortium name="The Broad Institute Genome Sequencing Platform"/>
            <consortium name="Broad Institute Genome Sequencing Center for Infectious Disease"/>
            <person name="Ma L.-J."/>
            <person name="Dead R."/>
            <person name="Young S."/>
            <person name="Zeng Q."/>
            <person name="Koehrsen M."/>
            <person name="Alvarado L."/>
            <person name="Berlin A."/>
            <person name="Chapman S.B."/>
            <person name="Chen Z."/>
            <person name="Freedman E."/>
            <person name="Gellesch M."/>
            <person name="Goldberg J."/>
            <person name="Griggs A."/>
            <person name="Gujja S."/>
            <person name="Heilman E.R."/>
            <person name="Heiman D."/>
            <person name="Hepburn T."/>
            <person name="Howarth C."/>
            <person name="Jen D."/>
            <person name="Larson L."/>
            <person name="Mehta T."/>
            <person name="Neiman D."/>
            <person name="Pearson M."/>
            <person name="Roberts A."/>
            <person name="Saif S."/>
            <person name="Shea T."/>
            <person name="Shenoy N."/>
            <person name="Sisk P."/>
            <person name="Stolte C."/>
            <person name="Sykes S."/>
            <person name="Walk T."/>
            <person name="White J."/>
            <person name="Yandava C."/>
            <person name="Haas B."/>
            <person name="Nusbaum C."/>
            <person name="Birren B."/>
        </authorList>
    </citation>
    <scope>NUCLEOTIDE SEQUENCE</scope>
    <source>
        <strain evidence="3">R3-111a-1</strain>
    </source>
</reference>
<reference evidence="3" key="3">
    <citation type="submission" date="2010-09" db="EMBL/GenBank/DDBJ databases">
        <title>Annotation of Gaeumannomyces graminis var. tritici R3-111a-1.</title>
        <authorList>
            <consortium name="The Broad Institute Genome Sequencing Platform"/>
            <person name="Ma L.-J."/>
            <person name="Dead R."/>
            <person name="Young S.K."/>
            <person name="Zeng Q."/>
            <person name="Gargeya S."/>
            <person name="Fitzgerald M."/>
            <person name="Haas B."/>
            <person name="Abouelleil A."/>
            <person name="Alvarado L."/>
            <person name="Arachchi H.M."/>
            <person name="Berlin A."/>
            <person name="Brown A."/>
            <person name="Chapman S.B."/>
            <person name="Chen Z."/>
            <person name="Dunbar C."/>
            <person name="Freedman E."/>
            <person name="Gearin G."/>
            <person name="Gellesch M."/>
            <person name="Goldberg J."/>
            <person name="Griggs A."/>
            <person name="Gujja S."/>
            <person name="Heiman D."/>
            <person name="Howarth C."/>
            <person name="Larson L."/>
            <person name="Lui A."/>
            <person name="MacDonald P.J.P."/>
            <person name="Mehta T."/>
            <person name="Montmayeur A."/>
            <person name="Murphy C."/>
            <person name="Neiman D."/>
            <person name="Pearson M."/>
            <person name="Priest M."/>
            <person name="Roberts A."/>
            <person name="Saif S."/>
            <person name="Shea T."/>
            <person name="Shenoy N."/>
            <person name="Sisk P."/>
            <person name="Stolte C."/>
            <person name="Sykes S."/>
            <person name="Yandava C."/>
            <person name="Wortman J."/>
            <person name="Nusbaum C."/>
            <person name="Birren B."/>
        </authorList>
    </citation>
    <scope>NUCLEOTIDE SEQUENCE</scope>
    <source>
        <strain evidence="3">R3-111a-1</strain>
    </source>
</reference>
<dbReference type="OrthoDB" id="2155261at2759"/>
<dbReference type="InterPro" id="IPR011989">
    <property type="entry name" value="ARM-like"/>
</dbReference>
<reference evidence="5" key="1">
    <citation type="submission" date="2010-07" db="EMBL/GenBank/DDBJ databases">
        <title>The genome sequence of Gaeumannomyces graminis var. tritici strain R3-111a-1.</title>
        <authorList>
            <consortium name="The Broad Institute Genome Sequencing Platform"/>
            <person name="Ma L.-J."/>
            <person name="Dead R."/>
            <person name="Young S."/>
            <person name="Zeng Q."/>
            <person name="Koehrsen M."/>
            <person name="Alvarado L."/>
            <person name="Berlin A."/>
            <person name="Chapman S.B."/>
            <person name="Chen Z."/>
            <person name="Freedman E."/>
            <person name="Gellesch M."/>
            <person name="Goldberg J."/>
            <person name="Griggs A."/>
            <person name="Gujja S."/>
            <person name="Heilman E.R."/>
            <person name="Heiman D."/>
            <person name="Hepburn T."/>
            <person name="Howarth C."/>
            <person name="Jen D."/>
            <person name="Larson L."/>
            <person name="Mehta T."/>
            <person name="Neiman D."/>
            <person name="Pearson M."/>
            <person name="Roberts A."/>
            <person name="Saif S."/>
            <person name="Shea T."/>
            <person name="Shenoy N."/>
            <person name="Sisk P."/>
            <person name="Stolte C."/>
            <person name="Sykes S."/>
            <person name="Walk T."/>
            <person name="White J."/>
            <person name="Yandava C."/>
            <person name="Haas B."/>
            <person name="Nusbaum C."/>
            <person name="Birren B."/>
        </authorList>
    </citation>
    <scope>NUCLEOTIDE SEQUENCE [LARGE SCALE GENOMIC DNA]</scope>
    <source>
        <strain evidence="5">R3-111a-1</strain>
    </source>
</reference>
<organism evidence="3">
    <name type="scientific">Gaeumannomyces tritici (strain R3-111a-1)</name>
    <name type="common">Wheat and barley take-all root rot fungus</name>
    <name type="synonym">Gaeumannomyces graminis var. tritici</name>
    <dbReference type="NCBI Taxonomy" id="644352"/>
    <lineage>
        <taxon>Eukaryota</taxon>
        <taxon>Fungi</taxon>
        <taxon>Dikarya</taxon>
        <taxon>Ascomycota</taxon>
        <taxon>Pezizomycotina</taxon>
        <taxon>Sordariomycetes</taxon>
        <taxon>Sordariomycetidae</taxon>
        <taxon>Magnaporthales</taxon>
        <taxon>Magnaporthaceae</taxon>
        <taxon>Gaeumannomyces</taxon>
    </lineage>
</organism>
<feature type="compositionally biased region" description="Low complexity" evidence="1">
    <location>
        <begin position="359"/>
        <end position="372"/>
    </location>
</feature>
<feature type="compositionally biased region" description="Pro residues" evidence="1">
    <location>
        <begin position="818"/>
        <end position="828"/>
    </location>
</feature>
<dbReference type="eggNOG" id="ENOG502RXE8">
    <property type="taxonomic scope" value="Eukaryota"/>
</dbReference>
<feature type="compositionally biased region" description="Polar residues" evidence="1">
    <location>
        <begin position="404"/>
        <end position="416"/>
    </location>
</feature>
<feature type="region of interest" description="Disordered" evidence="1">
    <location>
        <begin position="27"/>
        <end position="318"/>
    </location>
</feature>
<dbReference type="GO" id="GO:0030036">
    <property type="term" value="P:actin cytoskeleton organization"/>
    <property type="evidence" value="ECO:0007669"/>
    <property type="project" value="InterPro"/>
</dbReference>
<dbReference type="Gene3D" id="1.25.10.10">
    <property type="entry name" value="Leucine-rich Repeat Variant"/>
    <property type="match status" value="1"/>
</dbReference>